<dbReference type="AlphaFoldDB" id="A0A219B3I8"/>
<dbReference type="OrthoDB" id="5294733at2"/>
<feature type="transmembrane region" description="Helical" evidence="1">
    <location>
        <begin position="310"/>
        <end position="330"/>
    </location>
</feature>
<keyword evidence="3" id="KW-1185">Reference proteome</keyword>
<evidence type="ECO:0000313" key="2">
    <source>
        <dbReference type="EMBL" id="OWV32895.1"/>
    </source>
</evidence>
<feature type="transmembrane region" description="Helical" evidence="1">
    <location>
        <begin position="274"/>
        <end position="298"/>
    </location>
</feature>
<keyword evidence="1" id="KW-0812">Transmembrane</keyword>
<evidence type="ECO:0000313" key="3">
    <source>
        <dbReference type="Proteomes" id="UP000198462"/>
    </source>
</evidence>
<protein>
    <recommendedName>
        <fullName evidence="4">Glycosyltransferase 2-like domain-containing protein</fullName>
    </recommendedName>
</protein>
<keyword evidence="1" id="KW-1133">Transmembrane helix</keyword>
<dbReference type="RefSeq" id="WP_088711684.1">
    <property type="nucleotide sequence ID" value="NZ_NFZT01000001.1"/>
</dbReference>
<gene>
    <name evidence="2" type="ORF">B5C34_05135</name>
</gene>
<evidence type="ECO:0000256" key="1">
    <source>
        <dbReference type="SAM" id="Phobius"/>
    </source>
</evidence>
<dbReference type="EMBL" id="NFZT01000001">
    <property type="protein sequence ID" value="OWV32895.1"/>
    <property type="molecule type" value="Genomic_DNA"/>
</dbReference>
<sequence length="401" mass="43833">MNRYILVPAWDEAEVIGPMLRHLTATLAGERFDVFVGVYPNDPQTRSAAAAVPDGRVRIVTVDNPGPTTKADCLNGLWREMVASEATLGAPYKGIVLHDAEDVVHRDELAIFDHLLPRKTMVQLPVVPILDNGPQWVGGTYADEFAENHGKNLIVREFLGAALPSAGVACCFERGAIGDVAASRKGAPFDPASLTEDYELGIRISRRGKGAFVRLPSANGGEAVSTREHFPADFDAALKQRTRWLVGIAYQGWDRLRWDGSLADKYMFLRDRKALASAPVILFAYLGLALGVLCMSLREVVPEFSHFPPIAEQGSLLLGLLTITSVALVWRTAIRVAFTWSQHGAVQGLLSIPRSVVSNAISMATAARAAGIWMQLIIRRKPLVWHKTRHRFPADDALCGP</sequence>
<accession>A0A219B3I8</accession>
<reference evidence="3" key="1">
    <citation type="submission" date="2017-05" db="EMBL/GenBank/DDBJ databases">
        <authorList>
            <person name="Lin X."/>
        </authorList>
    </citation>
    <scope>NUCLEOTIDE SEQUENCE [LARGE SCALE GENOMIC DNA]</scope>
    <source>
        <strain evidence="3">JLT2012</strain>
    </source>
</reference>
<dbReference type="Proteomes" id="UP000198462">
    <property type="component" value="Unassembled WGS sequence"/>
</dbReference>
<dbReference type="InterPro" id="IPR029044">
    <property type="entry name" value="Nucleotide-diphossugar_trans"/>
</dbReference>
<proteinExistence type="predicted"/>
<comment type="caution">
    <text evidence="2">The sequence shown here is derived from an EMBL/GenBank/DDBJ whole genome shotgun (WGS) entry which is preliminary data.</text>
</comment>
<name>A0A219B3I8_9SPHN</name>
<organism evidence="2 3">
    <name type="scientific">Pacificimonas flava</name>
    <dbReference type="NCBI Taxonomy" id="1234595"/>
    <lineage>
        <taxon>Bacteria</taxon>
        <taxon>Pseudomonadati</taxon>
        <taxon>Pseudomonadota</taxon>
        <taxon>Alphaproteobacteria</taxon>
        <taxon>Sphingomonadales</taxon>
        <taxon>Sphingosinicellaceae</taxon>
        <taxon>Pacificimonas</taxon>
    </lineage>
</organism>
<keyword evidence="1" id="KW-0472">Membrane</keyword>
<dbReference type="Pfam" id="PF13641">
    <property type="entry name" value="Glyco_tranf_2_3"/>
    <property type="match status" value="1"/>
</dbReference>
<dbReference type="SUPFAM" id="SSF53448">
    <property type="entry name" value="Nucleotide-diphospho-sugar transferases"/>
    <property type="match status" value="1"/>
</dbReference>
<evidence type="ECO:0008006" key="4">
    <source>
        <dbReference type="Google" id="ProtNLM"/>
    </source>
</evidence>